<dbReference type="AlphaFoldDB" id="X1SHG8"/>
<organism evidence="1">
    <name type="scientific">marine sediment metagenome</name>
    <dbReference type="NCBI Taxonomy" id="412755"/>
    <lineage>
        <taxon>unclassified sequences</taxon>
        <taxon>metagenomes</taxon>
        <taxon>ecological metagenomes</taxon>
    </lineage>
</organism>
<protein>
    <submittedName>
        <fullName evidence="1">Uncharacterized protein</fullName>
    </submittedName>
</protein>
<comment type="caution">
    <text evidence="1">The sequence shown here is derived from an EMBL/GenBank/DDBJ whole genome shotgun (WGS) entry which is preliminary data.</text>
</comment>
<gene>
    <name evidence="1" type="ORF">S12H4_08812</name>
</gene>
<sequence length="52" mass="5821">MHKRDKKTAKKVLYKHINSWIPAPCLRLAGAGYNMQGFGQAGITGLFRIAYV</sequence>
<feature type="non-terminal residue" evidence="1">
    <location>
        <position position="52"/>
    </location>
</feature>
<name>X1SHG8_9ZZZZ</name>
<accession>X1SHG8</accession>
<dbReference type="EMBL" id="BARW01003459">
    <property type="protein sequence ID" value="GAI67219.1"/>
    <property type="molecule type" value="Genomic_DNA"/>
</dbReference>
<proteinExistence type="predicted"/>
<reference evidence="1" key="1">
    <citation type="journal article" date="2014" name="Front. Microbiol.">
        <title>High frequency of phylogenetically diverse reductive dehalogenase-homologous genes in deep subseafloor sedimentary metagenomes.</title>
        <authorList>
            <person name="Kawai M."/>
            <person name="Futagami T."/>
            <person name="Toyoda A."/>
            <person name="Takaki Y."/>
            <person name="Nishi S."/>
            <person name="Hori S."/>
            <person name="Arai W."/>
            <person name="Tsubouchi T."/>
            <person name="Morono Y."/>
            <person name="Uchiyama I."/>
            <person name="Ito T."/>
            <person name="Fujiyama A."/>
            <person name="Inagaki F."/>
            <person name="Takami H."/>
        </authorList>
    </citation>
    <scope>NUCLEOTIDE SEQUENCE</scope>
    <source>
        <strain evidence="1">Expedition CK06-06</strain>
    </source>
</reference>
<evidence type="ECO:0000313" key="1">
    <source>
        <dbReference type="EMBL" id="GAI67219.1"/>
    </source>
</evidence>